<evidence type="ECO:0000313" key="2">
    <source>
        <dbReference type="Proteomes" id="UP001056778"/>
    </source>
</evidence>
<proteinExistence type="predicted"/>
<protein>
    <submittedName>
        <fullName evidence="1">Integrator complex subunit 2</fullName>
    </submittedName>
</protein>
<dbReference type="Proteomes" id="UP001056778">
    <property type="component" value="Chromosome 9"/>
</dbReference>
<sequence>MIPSKKSVEKLKFCGALALDNDGLSLTSLGDKLSRLPVDLTIGKMLILSTVFGNVNSILAAAALLSIQSPLTQAASRNLNADELRKRLDSNHGDPITLLNWYKEWLKIKHGGENSKIWARKRCLEEQRFYEVTKLLEQFRDILVDADLLPKIAEEELSSAERSIRYGELKKLRAIRNDLKNKSKAAQRKYLKFEMFDTDKNDGDIDLRDIEFKITNDHRRLEKLLLESSATSYKDLIMLKIVIASGLYPQIAVEDEYNTSKTVSEKLYHTKNKNYVFLRPMSIFTLYSDILDLHNDDIEIPPPGYFINVMRMPGLQTLLLLSKTIATNATLTKFVFDDFLSLDVPYVGQGKTLLKTALDLRKKWLNRLEAKLNDYKSEEDFDLVDDLIKFMSSEVSYNIKRLLPADIKVIYNENTDFFEDEVLRTTKNPFDKDFLMKEDKKVGGVRVSANVIYNCLVQEEWDANLEQEMYSIEFQCPNCSESMTGLSFFEYFNTRAFDSAAVQMLLETCIETDEDRKHSGKLLALQEVRSLVCCYLHQAFIADTTLAKLVHFQGYPSELIEVTVKGVPSMHICLDFLLELMQQPSLNKQIFAIQLLSYLSLQYSLPKSLNLCVTALNLLYALLGSVSSNQRVKLFKPILPALVRISEAFPPLIEDITQLLLQLARICQSQASLSSHFDAHLTKLDESSSQDSKILCELARNTFAQILKKAVLKTDVYN</sequence>
<accession>A0ACB9SHM9</accession>
<keyword evidence="2" id="KW-1185">Reference proteome</keyword>
<name>A0ACB9SHM9_HOLOL</name>
<comment type="caution">
    <text evidence="1">The sequence shown here is derived from an EMBL/GenBank/DDBJ whole genome shotgun (WGS) entry which is preliminary data.</text>
</comment>
<evidence type="ECO:0000313" key="1">
    <source>
        <dbReference type="EMBL" id="KAI4454323.1"/>
    </source>
</evidence>
<dbReference type="EMBL" id="CM043023">
    <property type="protein sequence ID" value="KAI4454323.1"/>
    <property type="molecule type" value="Genomic_DNA"/>
</dbReference>
<gene>
    <name evidence="1" type="ORF">MML48_9g00015201</name>
</gene>
<organism evidence="1 2">
    <name type="scientific">Holotrichia oblita</name>
    <name type="common">Chafer beetle</name>
    <dbReference type="NCBI Taxonomy" id="644536"/>
    <lineage>
        <taxon>Eukaryota</taxon>
        <taxon>Metazoa</taxon>
        <taxon>Ecdysozoa</taxon>
        <taxon>Arthropoda</taxon>
        <taxon>Hexapoda</taxon>
        <taxon>Insecta</taxon>
        <taxon>Pterygota</taxon>
        <taxon>Neoptera</taxon>
        <taxon>Endopterygota</taxon>
        <taxon>Coleoptera</taxon>
        <taxon>Polyphaga</taxon>
        <taxon>Scarabaeiformia</taxon>
        <taxon>Scarabaeidae</taxon>
        <taxon>Melolonthinae</taxon>
        <taxon>Holotrichia</taxon>
    </lineage>
</organism>
<reference evidence="1" key="1">
    <citation type="submission" date="2022-04" db="EMBL/GenBank/DDBJ databases">
        <title>Chromosome-scale genome assembly of Holotrichia oblita Faldermann.</title>
        <authorList>
            <person name="Rongchong L."/>
        </authorList>
    </citation>
    <scope>NUCLEOTIDE SEQUENCE</scope>
    <source>
        <strain evidence="1">81SQS9</strain>
    </source>
</reference>